<gene>
    <name evidence="3" type="ORF">TIFTF001_029657</name>
</gene>
<accession>A0AA88DS75</accession>
<dbReference type="EMBL" id="BTGU01000100">
    <property type="protein sequence ID" value="GMN60563.1"/>
    <property type="molecule type" value="Genomic_DNA"/>
</dbReference>
<dbReference type="InterPro" id="IPR032739">
    <property type="entry name" value="MRNIP"/>
</dbReference>
<sequence length="265" mass="30588">MSSIFFMAVQCCQCSTMQVKQRKKSSNSNKWTCVVCYQKQSIRKVFAQGPMAKDLRVFVQSFNMSRQFQHHHSPASSEEEPPLQHRSPADCKRRRTDWTEFLDPEQKIFEEVERGVKSKGGFEPEIVTELPEGLFKRVKLNRNADASGDGGGGDELCKPVFSKRNSNKQVLSQDKEPRNLHDLTTDKHNSKWGHYKTRADYQKSRKCEINKGREASKWSDYITQDDDDYDNDAVNDQAGDSSNHVFQTLTNEEKIEDDEIHPDFL</sequence>
<feature type="region of interest" description="Disordered" evidence="1">
    <location>
        <begin position="217"/>
        <end position="265"/>
    </location>
</feature>
<feature type="compositionally biased region" description="Acidic residues" evidence="1">
    <location>
        <begin position="223"/>
        <end position="233"/>
    </location>
</feature>
<feature type="compositionally biased region" description="Polar residues" evidence="1">
    <location>
        <begin position="163"/>
        <end position="172"/>
    </location>
</feature>
<feature type="region of interest" description="Disordered" evidence="1">
    <location>
        <begin position="143"/>
        <end position="189"/>
    </location>
</feature>
<dbReference type="GO" id="GO:0003682">
    <property type="term" value="F:chromatin binding"/>
    <property type="evidence" value="ECO:0007669"/>
    <property type="project" value="TreeGrafter"/>
</dbReference>
<feature type="compositionally biased region" description="Polar residues" evidence="1">
    <location>
        <begin position="239"/>
        <end position="250"/>
    </location>
</feature>
<reference evidence="3" key="1">
    <citation type="submission" date="2023-07" db="EMBL/GenBank/DDBJ databases">
        <title>draft genome sequence of fig (Ficus carica).</title>
        <authorList>
            <person name="Takahashi T."/>
            <person name="Nishimura K."/>
        </authorList>
    </citation>
    <scope>NUCLEOTIDE SEQUENCE</scope>
</reference>
<feature type="domain" description="MRN complex-interacting protein N-terminal" evidence="2">
    <location>
        <begin position="9"/>
        <end position="78"/>
    </location>
</feature>
<dbReference type="Proteomes" id="UP001187192">
    <property type="component" value="Unassembled WGS sequence"/>
</dbReference>
<dbReference type="PANTHER" id="PTHR15863:SF2">
    <property type="entry name" value="MRN COMPLEX-INTERACTING PROTEIN"/>
    <property type="match status" value="1"/>
</dbReference>
<feature type="region of interest" description="Disordered" evidence="1">
    <location>
        <begin position="69"/>
        <end position="90"/>
    </location>
</feature>
<protein>
    <recommendedName>
        <fullName evidence="2">MRN complex-interacting protein N-terminal domain-containing protein</fullName>
    </recommendedName>
</protein>
<evidence type="ECO:0000313" key="4">
    <source>
        <dbReference type="Proteomes" id="UP001187192"/>
    </source>
</evidence>
<evidence type="ECO:0000256" key="1">
    <source>
        <dbReference type="SAM" id="MobiDB-lite"/>
    </source>
</evidence>
<keyword evidence="4" id="KW-1185">Reference proteome</keyword>
<feature type="compositionally biased region" description="Acidic residues" evidence="1">
    <location>
        <begin position="254"/>
        <end position="265"/>
    </location>
</feature>
<feature type="compositionally biased region" description="Basic and acidic residues" evidence="1">
    <location>
        <begin position="173"/>
        <end position="189"/>
    </location>
</feature>
<dbReference type="GO" id="GO:0005634">
    <property type="term" value="C:nucleus"/>
    <property type="evidence" value="ECO:0007669"/>
    <property type="project" value="TreeGrafter"/>
</dbReference>
<proteinExistence type="predicted"/>
<dbReference type="PANTHER" id="PTHR15863">
    <property type="entry name" value="MRN COMPLEX-INTERACTING PROTEIN"/>
    <property type="match status" value="1"/>
</dbReference>
<dbReference type="GO" id="GO:0007095">
    <property type="term" value="P:mitotic G2 DNA damage checkpoint signaling"/>
    <property type="evidence" value="ECO:0007669"/>
    <property type="project" value="TreeGrafter"/>
</dbReference>
<name>A0AA88DS75_FICCA</name>
<evidence type="ECO:0000313" key="3">
    <source>
        <dbReference type="EMBL" id="GMN60563.1"/>
    </source>
</evidence>
<dbReference type="Pfam" id="PF15749">
    <property type="entry name" value="MRNIP"/>
    <property type="match status" value="1"/>
</dbReference>
<organism evidence="3 4">
    <name type="scientific">Ficus carica</name>
    <name type="common">Common fig</name>
    <dbReference type="NCBI Taxonomy" id="3494"/>
    <lineage>
        <taxon>Eukaryota</taxon>
        <taxon>Viridiplantae</taxon>
        <taxon>Streptophyta</taxon>
        <taxon>Embryophyta</taxon>
        <taxon>Tracheophyta</taxon>
        <taxon>Spermatophyta</taxon>
        <taxon>Magnoliopsida</taxon>
        <taxon>eudicotyledons</taxon>
        <taxon>Gunneridae</taxon>
        <taxon>Pentapetalae</taxon>
        <taxon>rosids</taxon>
        <taxon>fabids</taxon>
        <taxon>Rosales</taxon>
        <taxon>Moraceae</taxon>
        <taxon>Ficeae</taxon>
        <taxon>Ficus</taxon>
    </lineage>
</organism>
<dbReference type="AlphaFoldDB" id="A0AA88DS75"/>
<evidence type="ECO:0000259" key="2">
    <source>
        <dbReference type="Pfam" id="PF15749"/>
    </source>
</evidence>
<dbReference type="InterPro" id="IPR049472">
    <property type="entry name" value="MRNIP_N"/>
</dbReference>
<comment type="caution">
    <text evidence="3">The sequence shown here is derived from an EMBL/GenBank/DDBJ whole genome shotgun (WGS) entry which is preliminary data.</text>
</comment>
<dbReference type="Gramene" id="FCD_00026084-RA">
    <property type="protein sequence ID" value="FCD_00026084-RA:cds"/>
    <property type="gene ID" value="FCD_00026084"/>
</dbReference>